<organism evidence="1 2">
    <name type="scientific">Pseudoxanthomonas mexicana</name>
    <dbReference type="NCBI Taxonomy" id="128785"/>
    <lineage>
        <taxon>Bacteria</taxon>
        <taxon>Pseudomonadati</taxon>
        <taxon>Pseudomonadota</taxon>
        <taxon>Gammaproteobacteria</taxon>
        <taxon>Lysobacterales</taxon>
        <taxon>Lysobacteraceae</taxon>
        <taxon>Pseudoxanthomonas</taxon>
    </lineage>
</organism>
<gene>
    <name evidence="1" type="ORF">IAE60_06110</name>
</gene>
<sequence>MHDVSFPTPARTSLVPLIVAASLLAAGCSSTYFKDDTDWEALHVSGKKSAALDQILAAGFGTCRNLMEDAILHATGGREDFSFTGWSRDETDRRTANATVIFMEDGDAVHSDVSAGLDGSGKCFAKWTSTRVWRTSCDRLHRKSEWLRQYELSSKPEDGVSIYQREGSGITVVLTNVGVGKCLMIAGQTAYWHGPSPDAPQLEHFPYTQDEKDPAP</sequence>
<reference evidence="1 2" key="1">
    <citation type="submission" date="2020-08" db="EMBL/GenBank/DDBJ databases">
        <title>Streptomycin Non-resistant strain, P. mexicana.</title>
        <authorList>
            <person name="Ganesh-Kumar S."/>
            <person name="Zhe T."/>
            <person name="Yu Z."/>
            <person name="Min Y."/>
        </authorList>
    </citation>
    <scope>NUCLEOTIDE SEQUENCE [LARGE SCALE GENOMIC DNA]</scope>
    <source>
        <strain evidence="1 2">GTZY2</strain>
    </source>
</reference>
<accession>A0A7G9TFV6</accession>
<dbReference type="GeneID" id="81470534"/>
<dbReference type="AlphaFoldDB" id="A0A7G9TFV6"/>
<dbReference type="EMBL" id="CP060731">
    <property type="protein sequence ID" value="QNN78981.1"/>
    <property type="molecule type" value="Genomic_DNA"/>
</dbReference>
<evidence type="ECO:0000313" key="1">
    <source>
        <dbReference type="EMBL" id="QNN78981.1"/>
    </source>
</evidence>
<protein>
    <submittedName>
        <fullName evidence="1">Uncharacterized protein</fullName>
    </submittedName>
</protein>
<proteinExistence type="predicted"/>
<dbReference type="Proteomes" id="UP000515838">
    <property type="component" value="Chromosome"/>
</dbReference>
<dbReference type="RefSeq" id="WP_187574259.1">
    <property type="nucleotide sequence ID" value="NZ_CP060731.1"/>
</dbReference>
<name>A0A7G9TFV6_PSEMX</name>
<evidence type="ECO:0000313" key="2">
    <source>
        <dbReference type="Proteomes" id="UP000515838"/>
    </source>
</evidence>